<feature type="transmembrane region" description="Helical" evidence="7">
    <location>
        <begin position="23"/>
        <end position="45"/>
    </location>
</feature>
<sequence length="292" mass="32445">MGITQTWDNVVDWLSNHESWADIGLTIVRVAAILLIGRVVELIIHKSINRMMIEREMKQASFTRRVLTVGKLLKSVTTYLIYFVGSLLILAEFDINLAPLLAGAGVISLAIGFGAQSLVKDIITGFFIILEDQFAVGDVIQVGQFKGTVELIGLRTTRVKSWTGEMHIIPNGMINEVTNFSMNNSVAVVDFAIAFEEDVDRAVEIMKRTLESDTLVLENATGKPQVLGVQALGPEQVTLRVIVECLPTTQVVVARALNAIIKRAFDEHHIELPYPRMVTYQRKERGEIRNGT</sequence>
<evidence type="ECO:0000256" key="4">
    <source>
        <dbReference type="ARBA" id="ARBA00022692"/>
    </source>
</evidence>
<keyword evidence="12" id="KW-1185">Reference proteome</keyword>
<dbReference type="SUPFAM" id="SSF82689">
    <property type="entry name" value="Mechanosensitive channel protein MscS (YggB), C-terminal domain"/>
    <property type="match status" value="1"/>
</dbReference>
<dbReference type="Proteomes" id="UP000609346">
    <property type="component" value="Unassembled WGS sequence"/>
</dbReference>
<dbReference type="Pfam" id="PF00924">
    <property type="entry name" value="MS_channel_2nd"/>
    <property type="match status" value="1"/>
</dbReference>
<evidence type="ECO:0000256" key="2">
    <source>
        <dbReference type="ARBA" id="ARBA00008017"/>
    </source>
</evidence>
<dbReference type="InterPro" id="IPR006685">
    <property type="entry name" value="MscS_channel_2nd"/>
</dbReference>
<evidence type="ECO:0000256" key="3">
    <source>
        <dbReference type="ARBA" id="ARBA00022475"/>
    </source>
</evidence>
<dbReference type="PANTHER" id="PTHR30460:SF0">
    <property type="entry name" value="MODERATE CONDUCTANCE MECHANOSENSITIVE CHANNEL YBIO"/>
    <property type="match status" value="1"/>
</dbReference>
<evidence type="ECO:0000256" key="6">
    <source>
        <dbReference type="ARBA" id="ARBA00023136"/>
    </source>
</evidence>
<feature type="domain" description="Mechanosensitive ion channel transmembrane helices 2/3" evidence="10">
    <location>
        <begin position="76"/>
        <end position="116"/>
    </location>
</feature>
<dbReference type="InterPro" id="IPR023408">
    <property type="entry name" value="MscS_beta-dom_sf"/>
</dbReference>
<evidence type="ECO:0000259" key="10">
    <source>
        <dbReference type="Pfam" id="PF21088"/>
    </source>
</evidence>
<organism evidence="11 12">
    <name type="scientific">Paenibacillus terricola</name>
    <dbReference type="NCBI Taxonomy" id="2763503"/>
    <lineage>
        <taxon>Bacteria</taxon>
        <taxon>Bacillati</taxon>
        <taxon>Bacillota</taxon>
        <taxon>Bacilli</taxon>
        <taxon>Bacillales</taxon>
        <taxon>Paenibacillaceae</taxon>
        <taxon>Paenibacillus</taxon>
    </lineage>
</organism>
<dbReference type="Pfam" id="PF21088">
    <property type="entry name" value="MS_channel_1st"/>
    <property type="match status" value="1"/>
</dbReference>
<keyword evidence="4 7" id="KW-0812">Transmembrane</keyword>
<dbReference type="SUPFAM" id="SSF50182">
    <property type="entry name" value="Sm-like ribonucleoproteins"/>
    <property type="match status" value="1"/>
</dbReference>
<feature type="domain" description="Mechanosensitive ion channel MscS" evidence="8">
    <location>
        <begin position="118"/>
        <end position="181"/>
    </location>
</feature>
<dbReference type="InterPro" id="IPR045276">
    <property type="entry name" value="YbiO_bact"/>
</dbReference>
<evidence type="ECO:0000256" key="1">
    <source>
        <dbReference type="ARBA" id="ARBA00004651"/>
    </source>
</evidence>
<keyword evidence="3" id="KW-1003">Cell membrane</keyword>
<dbReference type="PANTHER" id="PTHR30460">
    <property type="entry name" value="MODERATE CONDUCTANCE MECHANOSENSITIVE CHANNEL YBIO"/>
    <property type="match status" value="1"/>
</dbReference>
<comment type="caution">
    <text evidence="11">The sequence shown here is derived from an EMBL/GenBank/DDBJ whole genome shotgun (WGS) entry which is preliminary data.</text>
</comment>
<keyword evidence="6 7" id="KW-0472">Membrane</keyword>
<dbReference type="RefSeq" id="WP_191204607.1">
    <property type="nucleotide sequence ID" value="NZ_JACXZA010000004.1"/>
</dbReference>
<comment type="similarity">
    <text evidence="2">Belongs to the MscS (TC 1.A.23) family.</text>
</comment>
<reference evidence="11 12" key="1">
    <citation type="submission" date="2020-09" db="EMBL/GenBank/DDBJ databases">
        <title>Paenibacillus sp. strain PR3 16S rRNA gene Genome sequencing and assembly.</title>
        <authorList>
            <person name="Kim J."/>
        </authorList>
    </citation>
    <scope>NUCLEOTIDE SEQUENCE [LARGE SCALE GENOMIC DNA]</scope>
    <source>
        <strain evidence="11 12">PR3</strain>
    </source>
</reference>
<dbReference type="Gene3D" id="1.10.287.1260">
    <property type="match status" value="1"/>
</dbReference>
<dbReference type="EMBL" id="JACXZA010000004">
    <property type="protein sequence ID" value="MBD3920294.1"/>
    <property type="molecule type" value="Genomic_DNA"/>
</dbReference>
<comment type="subcellular location">
    <subcellularLocation>
        <location evidence="1">Cell membrane</location>
        <topology evidence="1">Multi-pass membrane protein</topology>
    </subcellularLocation>
</comment>
<dbReference type="Gene3D" id="3.30.70.100">
    <property type="match status" value="1"/>
</dbReference>
<evidence type="ECO:0000313" key="12">
    <source>
        <dbReference type="Proteomes" id="UP000609346"/>
    </source>
</evidence>
<dbReference type="InterPro" id="IPR049278">
    <property type="entry name" value="MS_channel_C"/>
</dbReference>
<dbReference type="Gene3D" id="2.30.30.60">
    <property type="match status" value="1"/>
</dbReference>
<dbReference type="InterPro" id="IPR049142">
    <property type="entry name" value="MS_channel_1st"/>
</dbReference>
<accession>A0ABR8N0I8</accession>
<dbReference type="InterPro" id="IPR011066">
    <property type="entry name" value="MscS_channel_C_sf"/>
</dbReference>
<feature type="domain" description="Mechanosensitive ion channel MscS C-terminal" evidence="9">
    <location>
        <begin position="188"/>
        <end position="272"/>
    </location>
</feature>
<dbReference type="Pfam" id="PF21082">
    <property type="entry name" value="MS_channel_3rd"/>
    <property type="match status" value="1"/>
</dbReference>
<keyword evidence="5 7" id="KW-1133">Transmembrane helix</keyword>
<evidence type="ECO:0000259" key="8">
    <source>
        <dbReference type="Pfam" id="PF00924"/>
    </source>
</evidence>
<name>A0ABR8N0I8_9BACL</name>
<evidence type="ECO:0000313" key="11">
    <source>
        <dbReference type="EMBL" id="MBD3920294.1"/>
    </source>
</evidence>
<dbReference type="SUPFAM" id="SSF82861">
    <property type="entry name" value="Mechanosensitive channel protein MscS (YggB), transmembrane region"/>
    <property type="match status" value="1"/>
</dbReference>
<feature type="transmembrane region" description="Helical" evidence="7">
    <location>
        <begin position="66"/>
        <end position="91"/>
    </location>
</feature>
<evidence type="ECO:0000256" key="7">
    <source>
        <dbReference type="SAM" id="Phobius"/>
    </source>
</evidence>
<protein>
    <submittedName>
        <fullName evidence="11">Mechanosensitive ion channel family protein</fullName>
    </submittedName>
</protein>
<feature type="transmembrane region" description="Helical" evidence="7">
    <location>
        <begin position="97"/>
        <end position="119"/>
    </location>
</feature>
<dbReference type="InterPro" id="IPR011014">
    <property type="entry name" value="MscS_channel_TM-2"/>
</dbReference>
<dbReference type="InterPro" id="IPR010920">
    <property type="entry name" value="LSM_dom_sf"/>
</dbReference>
<proteinExistence type="inferred from homology"/>
<evidence type="ECO:0000256" key="5">
    <source>
        <dbReference type="ARBA" id="ARBA00022989"/>
    </source>
</evidence>
<gene>
    <name evidence="11" type="ORF">H8B09_16140</name>
</gene>
<evidence type="ECO:0000259" key="9">
    <source>
        <dbReference type="Pfam" id="PF21082"/>
    </source>
</evidence>